<evidence type="ECO:0000313" key="1">
    <source>
        <dbReference type="EMBL" id="KAK6762004.1"/>
    </source>
</evidence>
<dbReference type="InterPro" id="IPR013284">
    <property type="entry name" value="Beta-catenin"/>
</dbReference>
<keyword evidence="2" id="KW-1185">Reference proteome</keyword>
<dbReference type="PANTHER" id="PTHR45976">
    <property type="entry name" value="ARMADILLO SEGMENT POLARITY PROTEIN"/>
    <property type="match status" value="1"/>
</dbReference>
<name>A0ABR1EH48_NECAM</name>
<reference evidence="1 2" key="1">
    <citation type="submission" date="2023-08" db="EMBL/GenBank/DDBJ databases">
        <title>A Necator americanus chromosomal reference genome.</title>
        <authorList>
            <person name="Ilik V."/>
            <person name="Petrzelkova K.J."/>
            <person name="Pardy F."/>
            <person name="Fuh T."/>
            <person name="Niatou-Singa F.S."/>
            <person name="Gouil Q."/>
            <person name="Baker L."/>
            <person name="Ritchie M.E."/>
            <person name="Jex A.R."/>
            <person name="Gazzola D."/>
            <person name="Li H."/>
            <person name="Toshio Fujiwara R."/>
            <person name="Zhan B."/>
            <person name="Aroian R.V."/>
            <person name="Pafco B."/>
            <person name="Schwarz E.M."/>
        </authorList>
    </citation>
    <scope>NUCLEOTIDE SEQUENCE [LARGE SCALE GENOMIC DNA]</scope>
    <source>
        <strain evidence="1 2">Aroian</strain>
        <tissue evidence="1">Whole animal</tissue>
    </source>
</reference>
<protein>
    <recommendedName>
        <fullName evidence="3">Armadillo/beta-catenin-like repeat protein</fullName>
    </recommendedName>
</protein>
<gene>
    <name evidence="1" type="primary">Necator_chrX.g23082</name>
    <name evidence="1" type="ORF">RB195_022919</name>
</gene>
<accession>A0ABR1EH48</accession>
<comment type="caution">
    <text evidence="1">The sequence shown here is derived from an EMBL/GenBank/DDBJ whole genome shotgun (WGS) entry which is preliminary data.</text>
</comment>
<dbReference type="EMBL" id="JAVFWL010000006">
    <property type="protein sequence ID" value="KAK6762004.1"/>
    <property type="molecule type" value="Genomic_DNA"/>
</dbReference>
<proteinExistence type="predicted"/>
<evidence type="ECO:0008006" key="3">
    <source>
        <dbReference type="Google" id="ProtNLM"/>
    </source>
</evidence>
<evidence type="ECO:0000313" key="2">
    <source>
        <dbReference type="Proteomes" id="UP001303046"/>
    </source>
</evidence>
<organism evidence="1 2">
    <name type="scientific">Necator americanus</name>
    <name type="common">Human hookworm</name>
    <dbReference type="NCBI Taxonomy" id="51031"/>
    <lineage>
        <taxon>Eukaryota</taxon>
        <taxon>Metazoa</taxon>
        <taxon>Ecdysozoa</taxon>
        <taxon>Nematoda</taxon>
        <taxon>Chromadorea</taxon>
        <taxon>Rhabditida</taxon>
        <taxon>Rhabditina</taxon>
        <taxon>Rhabditomorpha</taxon>
        <taxon>Strongyloidea</taxon>
        <taxon>Ancylostomatidae</taxon>
        <taxon>Bunostominae</taxon>
        <taxon>Necator</taxon>
    </lineage>
</organism>
<dbReference type="Proteomes" id="UP001303046">
    <property type="component" value="Unassembled WGS sequence"/>
</dbReference>
<sequence length="270" mass="30565">MQVFRSAGLAELIPMLYCPFETVVKYAVTTLRNLPMHVDTVKAQARLLEVPVLLKLLTTIRAPVINAAFGVIRNSALLRANLVELTQQERDETIVSLIKLDDFLSEPEKYDGQLKQRNTVEVNYYDDHKKLDTFVVDASSTDDSVQHITKVDNGAEMELLQILENANNGSVVLGHMGHAHMDKEKITQLEVNDKGKTRKYERTTRQDLSSLRSPFATDTREKTRQPTFLPLYYPFGLVQQREKQTGPTSLLGRQFFGPIANTFGVQVIFP</sequence>